<evidence type="ECO:0000256" key="1">
    <source>
        <dbReference type="SAM" id="MobiDB-lite"/>
    </source>
</evidence>
<dbReference type="EMBL" id="FNCN01000070">
    <property type="protein sequence ID" value="SDI56268.1"/>
    <property type="molecule type" value="Genomic_DNA"/>
</dbReference>
<sequence>MRDTKPPEIPSKTPGAEPTWASRQVPLPKRVPGAHWPRTSARAQVPPADSRLSVAAAQRLLHALRNLRFETAEEGRGA</sequence>
<feature type="region of interest" description="Disordered" evidence="1">
    <location>
        <begin position="1"/>
        <end position="50"/>
    </location>
</feature>
<accession>A0A1G8LKS5</accession>
<proteinExistence type="predicted"/>
<gene>
    <name evidence="2" type="ORF">SAMN05421505_1707</name>
</gene>
<protein>
    <submittedName>
        <fullName evidence="2">Uncharacterized protein</fullName>
    </submittedName>
</protein>
<reference evidence="2 3" key="1">
    <citation type="submission" date="2016-10" db="EMBL/GenBank/DDBJ databases">
        <authorList>
            <person name="de Groot N.N."/>
        </authorList>
    </citation>
    <scope>NUCLEOTIDE SEQUENCE [LARGE SCALE GENOMIC DNA]</scope>
    <source>
        <strain evidence="2 3">CPCC 201354</strain>
    </source>
</reference>
<dbReference type="Proteomes" id="UP000198923">
    <property type="component" value="Unassembled WGS sequence"/>
</dbReference>
<evidence type="ECO:0000313" key="2">
    <source>
        <dbReference type="EMBL" id="SDI56268.1"/>
    </source>
</evidence>
<dbReference type="AlphaFoldDB" id="A0A1G8LKS5"/>
<dbReference type="STRING" id="504805.SAMN05421505_1707"/>
<evidence type="ECO:0000313" key="3">
    <source>
        <dbReference type="Proteomes" id="UP000198923"/>
    </source>
</evidence>
<keyword evidence="3" id="KW-1185">Reference proteome</keyword>
<organism evidence="2 3">
    <name type="scientific">Sinosporangium album</name>
    <dbReference type="NCBI Taxonomy" id="504805"/>
    <lineage>
        <taxon>Bacteria</taxon>
        <taxon>Bacillati</taxon>
        <taxon>Actinomycetota</taxon>
        <taxon>Actinomycetes</taxon>
        <taxon>Streptosporangiales</taxon>
        <taxon>Streptosporangiaceae</taxon>
        <taxon>Sinosporangium</taxon>
    </lineage>
</organism>
<name>A0A1G8LKS5_9ACTN</name>
<dbReference type="RefSeq" id="WP_176955792.1">
    <property type="nucleotide sequence ID" value="NZ_FNCN01000070.1"/>
</dbReference>